<dbReference type="Gene3D" id="1.10.3730.20">
    <property type="match status" value="1"/>
</dbReference>
<dbReference type="PANTHER" id="PTHR22911">
    <property type="entry name" value="ACYL-MALONYL CONDENSING ENZYME-RELATED"/>
    <property type="match status" value="1"/>
</dbReference>
<keyword evidence="3 6" id="KW-0812">Transmembrane</keyword>
<gene>
    <name evidence="8" type="ORF">SAMN04515678_11062</name>
</gene>
<feature type="transmembrane region" description="Helical" evidence="6">
    <location>
        <begin position="60"/>
        <end position="80"/>
    </location>
</feature>
<feature type="transmembrane region" description="Helical" evidence="6">
    <location>
        <begin position="166"/>
        <end position="187"/>
    </location>
</feature>
<evidence type="ECO:0000256" key="5">
    <source>
        <dbReference type="ARBA" id="ARBA00023136"/>
    </source>
</evidence>
<keyword evidence="4 6" id="KW-1133">Transmembrane helix</keyword>
<feature type="transmembrane region" description="Helical" evidence="6">
    <location>
        <begin position="199"/>
        <end position="218"/>
    </location>
</feature>
<feature type="transmembrane region" description="Helical" evidence="6">
    <location>
        <begin position="138"/>
        <end position="154"/>
    </location>
</feature>
<dbReference type="InterPro" id="IPR000620">
    <property type="entry name" value="EamA_dom"/>
</dbReference>
<organism evidence="8 9">
    <name type="scientific">Roseivivax sediminis</name>
    <dbReference type="NCBI Taxonomy" id="936889"/>
    <lineage>
        <taxon>Bacteria</taxon>
        <taxon>Pseudomonadati</taxon>
        <taxon>Pseudomonadota</taxon>
        <taxon>Alphaproteobacteria</taxon>
        <taxon>Rhodobacterales</taxon>
        <taxon>Roseobacteraceae</taxon>
        <taxon>Roseivivax</taxon>
    </lineage>
</organism>
<sequence length="297" mass="31673">MMAFCLLAPFGDALAKIVGDAVPLGQLVFLRFAVQVAVLLPLVVATGRTLRHGPRVTWRIALRTVLHIAGIGFMFLSLRYLPLADAIAIAFVMPFVLLLLGWLVLEEEVGPRRLIACAVGFAGTLMVVQPAFEEVGAPALLPLGVALTFALFMLTTRTIAREVDPVSMQAVSGTMALAFLAPLLIFVPHPELAWTGPQPIWSIVLAMGLLGTVSHLLMTWSLRYAPGATLAPMQYFEIPVATFYGWAIFGDLPNGIAAAGIAVTVAAGLYIVMRERATMRASKAAPLPATPPPPPAE</sequence>
<dbReference type="GO" id="GO:0016020">
    <property type="term" value="C:membrane"/>
    <property type="evidence" value="ECO:0007669"/>
    <property type="project" value="UniProtKB-SubCell"/>
</dbReference>
<comment type="similarity">
    <text evidence="2">Belongs to the drug/metabolite transporter (DMT) superfamily. 10 TMS drug/metabolite exporter (DME) (TC 2.A.7.3) family.</text>
</comment>
<dbReference type="Pfam" id="PF00892">
    <property type="entry name" value="EamA"/>
    <property type="match status" value="2"/>
</dbReference>
<keyword evidence="9" id="KW-1185">Reference proteome</keyword>
<proteinExistence type="inferred from homology"/>
<dbReference type="PANTHER" id="PTHR22911:SF6">
    <property type="entry name" value="SOLUTE CARRIER FAMILY 35 MEMBER G1"/>
    <property type="match status" value="1"/>
</dbReference>
<dbReference type="Proteomes" id="UP000325289">
    <property type="component" value="Unassembled WGS sequence"/>
</dbReference>
<dbReference type="AlphaFoldDB" id="A0A1I2AU04"/>
<evidence type="ECO:0000256" key="2">
    <source>
        <dbReference type="ARBA" id="ARBA00009853"/>
    </source>
</evidence>
<feature type="transmembrane region" description="Helical" evidence="6">
    <location>
        <begin position="25"/>
        <end position="48"/>
    </location>
</feature>
<feature type="transmembrane region" description="Helical" evidence="6">
    <location>
        <begin position="86"/>
        <end position="105"/>
    </location>
</feature>
<feature type="domain" description="EamA" evidence="7">
    <location>
        <begin position="140"/>
        <end position="271"/>
    </location>
</feature>
<keyword evidence="5 6" id="KW-0472">Membrane</keyword>
<accession>A0A1I2AU04</accession>
<dbReference type="OrthoDB" id="9815809at2"/>
<evidence type="ECO:0000313" key="9">
    <source>
        <dbReference type="Proteomes" id="UP000325289"/>
    </source>
</evidence>
<evidence type="ECO:0000259" key="7">
    <source>
        <dbReference type="Pfam" id="PF00892"/>
    </source>
</evidence>
<dbReference type="EMBL" id="FOMS01000010">
    <property type="protein sequence ID" value="SFE47392.1"/>
    <property type="molecule type" value="Genomic_DNA"/>
</dbReference>
<protein>
    <submittedName>
        <fullName evidence="8">EamA domain-containing membrane protein RarD</fullName>
    </submittedName>
</protein>
<evidence type="ECO:0000313" key="8">
    <source>
        <dbReference type="EMBL" id="SFE47392.1"/>
    </source>
</evidence>
<feature type="transmembrane region" description="Helical" evidence="6">
    <location>
        <begin position="255"/>
        <end position="273"/>
    </location>
</feature>
<evidence type="ECO:0000256" key="4">
    <source>
        <dbReference type="ARBA" id="ARBA00022989"/>
    </source>
</evidence>
<feature type="domain" description="EamA" evidence="7">
    <location>
        <begin position="10"/>
        <end position="128"/>
    </location>
</feature>
<evidence type="ECO:0000256" key="6">
    <source>
        <dbReference type="SAM" id="Phobius"/>
    </source>
</evidence>
<comment type="subcellular location">
    <subcellularLocation>
        <location evidence="1">Membrane</location>
        <topology evidence="1">Multi-pass membrane protein</topology>
    </subcellularLocation>
</comment>
<reference evidence="8 9" key="1">
    <citation type="submission" date="2016-10" db="EMBL/GenBank/DDBJ databases">
        <authorList>
            <person name="Varghese N."/>
            <person name="Submissions S."/>
        </authorList>
    </citation>
    <scope>NUCLEOTIDE SEQUENCE [LARGE SCALE GENOMIC DNA]</scope>
    <source>
        <strain evidence="9">YIM D21,KCTC 23444,ACCC 10710</strain>
    </source>
</reference>
<evidence type="ECO:0000256" key="1">
    <source>
        <dbReference type="ARBA" id="ARBA00004141"/>
    </source>
</evidence>
<feature type="transmembrane region" description="Helical" evidence="6">
    <location>
        <begin position="114"/>
        <end position="132"/>
    </location>
</feature>
<dbReference type="SUPFAM" id="SSF103481">
    <property type="entry name" value="Multidrug resistance efflux transporter EmrE"/>
    <property type="match status" value="2"/>
</dbReference>
<evidence type="ECO:0000256" key="3">
    <source>
        <dbReference type="ARBA" id="ARBA00022692"/>
    </source>
</evidence>
<name>A0A1I2AU04_9RHOB</name>
<dbReference type="InterPro" id="IPR037185">
    <property type="entry name" value="EmrE-like"/>
</dbReference>
<feature type="transmembrane region" description="Helical" evidence="6">
    <location>
        <begin position="230"/>
        <end position="249"/>
    </location>
</feature>